<evidence type="ECO:0000256" key="2">
    <source>
        <dbReference type="ARBA" id="ARBA00023157"/>
    </source>
</evidence>
<reference evidence="4" key="5">
    <citation type="journal article" date="2021" name="G3 (Bethesda)">
        <title>Aegilops tauschii genome assembly Aet v5.0 features greater sequence contiguity and improved annotation.</title>
        <authorList>
            <person name="Wang L."/>
            <person name="Zhu T."/>
            <person name="Rodriguez J.C."/>
            <person name="Deal K.R."/>
            <person name="Dubcovsky J."/>
            <person name="McGuire P.E."/>
            <person name="Lux T."/>
            <person name="Spannagl M."/>
            <person name="Mayer K.F.X."/>
            <person name="Baldrich P."/>
            <person name="Meyers B.C."/>
            <person name="Huo N."/>
            <person name="Gu Y.Q."/>
            <person name="Zhou H."/>
            <person name="Devos K.M."/>
            <person name="Bennetzen J.L."/>
            <person name="Unver T."/>
            <person name="Budak H."/>
            <person name="Gulick P.J."/>
            <person name="Galiba G."/>
            <person name="Kalapos B."/>
            <person name="Nelson D.R."/>
            <person name="Li P."/>
            <person name="You F.M."/>
            <person name="Luo M.C."/>
            <person name="Dvorak J."/>
        </authorList>
    </citation>
    <scope>NUCLEOTIDE SEQUENCE [LARGE SCALE GENOMIC DNA]</scope>
    <source>
        <strain evidence="4">cv. AL8/78</strain>
    </source>
</reference>
<keyword evidence="2" id="KW-1015">Disulfide bond</keyword>
<reference evidence="4" key="3">
    <citation type="journal article" date="2017" name="Nature">
        <title>Genome sequence of the progenitor of the wheat D genome Aegilops tauschii.</title>
        <authorList>
            <person name="Luo M.C."/>
            <person name="Gu Y.Q."/>
            <person name="Puiu D."/>
            <person name="Wang H."/>
            <person name="Twardziok S.O."/>
            <person name="Deal K.R."/>
            <person name="Huo N."/>
            <person name="Zhu T."/>
            <person name="Wang L."/>
            <person name="Wang Y."/>
            <person name="McGuire P.E."/>
            <person name="Liu S."/>
            <person name="Long H."/>
            <person name="Ramasamy R.K."/>
            <person name="Rodriguez J.C."/>
            <person name="Van S.L."/>
            <person name="Yuan L."/>
            <person name="Wang Z."/>
            <person name="Xia Z."/>
            <person name="Xiao L."/>
            <person name="Anderson O.D."/>
            <person name="Ouyang S."/>
            <person name="Liang Y."/>
            <person name="Zimin A.V."/>
            <person name="Pertea G."/>
            <person name="Qi P."/>
            <person name="Bennetzen J.L."/>
            <person name="Dai X."/>
            <person name="Dawson M.W."/>
            <person name="Muller H.G."/>
            <person name="Kugler K."/>
            <person name="Rivarola-Duarte L."/>
            <person name="Spannagl M."/>
            <person name="Mayer K.F.X."/>
            <person name="Lu F.H."/>
            <person name="Bevan M.W."/>
            <person name="Leroy P."/>
            <person name="Li P."/>
            <person name="You F.M."/>
            <person name="Sun Q."/>
            <person name="Liu Z."/>
            <person name="Lyons E."/>
            <person name="Wicker T."/>
            <person name="Salzberg S.L."/>
            <person name="Devos K.M."/>
            <person name="Dvorak J."/>
        </authorList>
    </citation>
    <scope>NUCLEOTIDE SEQUENCE [LARGE SCALE GENOMIC DNA]</scope>
    <source>
        <strain evidence="4">cv. AL8/78</strain>
    </source>
</reference>
<dbReference type="Gramene" id="AET4Gv20768600.1">
    <property type="protein sequence ID" value="AET4Gv20768600.1"/>
    <property type="gene ID" value="AET4Gv20768600"/>
</dbReference>
<name>A0A453J2F3_AEGTS</name>
<dbReference type="InterPro" id="IPR008176">
    <property type="entry name" value="Defensin_plant"/>
</dbReference>
<reference evidence="5" key="2">
    <citation type="journal article" date="2017" name="Nat. Plants">
        <title>The Aegilops tauschii genome reveals multiple impacts of transposons.</title>
        <authorList>
            <person name="Zhao G."/>
            <person name="Zou C."/>
            <person name="Li K."/>
            <person name="Wang K."/>
            <person name="Li T."/>
            <person name="Gao L."/>
            <person name="Zhang X."/>
            <person name="Wang H."/>
            <person name="Yang Z."/>
            <person name="Liu X."/>
            <person name="Jiang W."/>
            <person name="Mao L."/>
            <person name="Kong X."/>
            <person name="Jiao Y."/>
            <person name="Jia J."/>
        </authorList>
    </citation>
    <scope>NUCLEOTIDE SEQUENCE [LARGE SCALE GENOMIC DNA]</scope>
    <source>
        <strain evidence="5">cv. AL8/78</strain>
    </source>
</reference>
<dbReference type="STRING" id="200361.A0A453J2F3"/>
<keyword evidence="5" id="KW-1185">Reference proteome</keyword>
<dbReference type="SMART" id="SM00505">
    <property type="entry name" value="Knot1"/>
    <property type="match status" value="1"/>
</dbReference>
<dbReference type="EnsemblPlants" id="AET4Gv20768600.1">
    <property type="protein sequence ID" value="AET4Gv20768600.1"/>
    <property type="gene ID" value="AET4Gv20768600"/>
</dbReference>
<dbReference type="PROSITE" id="PS00940">
    <property type="entry name" value="GAMMA_THIONIN"/>
    <property type="match status" value="1"/>
</dbReference>
<proteinExistence type="predicted"/>
<evidence type="ECO:0000259" key="3">
    <source>
        <dbReference type="SMART" id="SM00505"/>
    </source>
</evidence>
<evidence type="ECO:0000313" key="4">
    <source>
        <dbReference type="EnsemblPlants" id="AET4Gv20768600.1"/>
    </source>
</evidence>
<dbReference type="PANTHER" id="PTHR33147:SF159">
    <property type="entry name" value="PPT, PUTATIVE, EXPRESSED-RELATED"/>
    <property type="match status" value="1"/>
</dbReference>
<dbReference type="InterPro" id="IPR003614">
    <property type="entry name" value="Knottins"/>
</dbReference>
<dbReference type="Gene3D" id="3.30.30.10">
    <property type="entry name" value="Knottin, scorpion toxin-like"/>
    <property type="match status" value="1"/>
</dbReference>
<dbReference type="PRINTS" id="PR00288">
    <property type="entry name" value="PUROTHIONIN"/>
</dbReference>
<dbReference type="Proteomes" id="UP000015105">
    <property type="component" value="Chromosome 4D"/>
</dbReference>
<dbReference type="CDD" id="cd00107">
    <property type="entry name" value="Knot1"/>
    <property type="match status" value="1"/>
</dbReference>
<keyword evidence="1" id="KW-0732">Signal</keyword>
<feature type="domain" description="Knottins-like" evidence="3">
    <location>
        <begin position="87"/>
        <end position="132"/>
    </location>
</feature>
<dbReference type="GO" id="GO:0006952">
    <property type="term" value="P:defense response"/>
    <property type="evidence" value="ECO:0007669"/>
    <property type="project" value="InterPro"/>
</dbReference>
<protein>
    <recommendedName>
        <fullName evidence="3">Knottins-like domain-containing protein</fullName>
    </recommendedName>
</protein>
<dbReference type="AlphaFoldDB" id="A0A453J2F3"/>
<reference evidence="5" key="1">
    <citation type="journal article" date="2014" name="Science">
        <title>Ancient hybridizations among the ancestral genomes of bread wheat.</title>
        <authorList>
            <consortium name="International Wheat Genome Sequencing Consortium,"/>
            <person name="Marcussen T."/>
            <person name="Sandve S.R."/>
            <person name="Heier L."/>
            <person name="Spannagl M."/>
            <person name="Pfeifer M."/>
            <person name="Jakobsen K.S."/>
            <person name="Wulff B.B."/>
            <person name="Steuernagel B."/>
            <person name="Mayer K.F."/>
            <person name="Olsen O.A."/>
        </authorList>
    </citation>
    <scope>NUCLEOTIDE SEQUENCE [LARGE SCALE GENOMIC DNA]</scope>
    <source>
        <strain evidence="5">cv. AL8/78</strain>
    </source>
</reference>
<dbReference type="InterPro" id="IPR036574">
    <property type="entry name" value="Scorpion_toxin-like_sf"/>
</dbReference>
<dbReference type="Pfam" id="PF00304">
    <property type="entry name" value="Gamma-thionin"/>
    <property type="match status" value="1"/>
</dbReference>
<reference evidence="4" key="4">
    <citation type="submission" date="2019-03" db="UniProtKB">
        <authorList>
            <consortium name="EnsemblPlants"/>
        </authorList>
    </citation>
    <scope>IDENTIFICATION</scope>
</reference>
<sequence>PIYLRHIFVAFFIWMQLHRVRFDPMASAACACRYISWCALPAAPSLHRHPRTMEASRKLLSAAILLVLLLAGTGEMGGPVAVAEARTCEAKSHRFRGPCVRHRNCANVCKTEGFPGGKCRGFRHRCFCTTHCRQ</sequence>
<dbReference type="PANTHER" id="PTHR33147">
    <property type="entry name" value="DEFENSIN-LIKE PROTEIN 1"/>
    <property type="match status" value="1"/>
</dbReference>
<evidence type="ECO:0000313" key="5">
    <source>
        <dbReference type="Proteomes" id="UP000015105"/>
    </source>
</evidence>
<evidence type="ECO:0000256" key="1">
    <source>
        <dbReference type="ARBA" id="ARBA00022729"/>
    </source>
</evidence>
<organism evidence="4 5">
    <name type="scientific">Aegilops tauschii subsp. strangulata</name>
    <name type="common">Goatgrass</name>
    <dbReference type="NCBI Taxonomy" id="200361"/>
    <lineage>
        <taxon>Eukaryota</taxon>
        <taxon>Viridiplantae</taxon>
        <taxon>Streptophyta</taxon>
        <taxon>Embryophyta</taxon>
        <taxon>Tracheophyta</taxon>
        <taxon>Spermatophyta</taxon>
        <taxon>Magnoliopsida</taxon>
        <taxon>Liliopsida</taxon>
        <taxon>Poales</taxon>
        <taxon>Poaceae</taxon>
        <taxon>BOP clade</taxon>
        <taxon>Pooideae</taxon>
        <taxon>Triticodae</taxon>
        <taxon>Triticeae</taxon>
        <taxon>Triticinae</taxon>
        <taxon>Aegilops</taxon>
    </lineage>
</organism>
<accession>A0A453J2F3</accession>
<dbReference type="SUPFAM" id="SSF57095">
    <property type="entry name" value="Scorpion toxin-like"/>
    <property type="match status" value="1"/>
</dbReference>